<gene>
    <name evidence="11" type="ORF">Sjap_003126</name>
</gene>
<evidence type="ECO:0000256" key="2">
    <source>
        <dbReference type="ARBA" id="ARBA00004733"/>
    </source>
</evidence>
<keyword evidence="5" id="KW-0822">Tryptophan biosynthesis</keyword>
<evidence type="ECO:0000256" key="1">
    <source>
        <dbReference type="ARBA" id="ARBA00001933"/>
    </source>
</evidence>
<dbReference type="EMBL" id="JBBNAE010000001">
    <property type="protein sequence ID" value="KAK9155646.1"/>
    <property type="molecule type" value="Genomic_DNA"/>
</dbReference>
<dbReference type="InterPro" id="IPR036052">
    <property type="entry name" value="TrpB-like_PALP_sf"/>
</dbReference>
<dbReference type="GO" id="GO:0005737">
    <property type="term" value="C:cytoplasm"/>
    <property type="evidence" value="ECO:0007669"/>
    <property type="project" value="TreeGrafter"/>
</dbReference>
<dbReference type="Proteomes" id="UP001417504">
    <property type="component" value="Unassembled WGS sequence"/>
</dbReference>
<evidence type="ECO:0000256" key="9">
    <source>
        <dbReference type="ARBA" id="ARBA00049047"/>
    </source>
</evidence>
<evidence type="ECO:0000256" key="8">
    <source>
        <dbReference type="ARBA" id="ARBA00023239"/>
    </source>
</evidence>
<dbReference type="InterPro" id="IPR023026">
    <property type="entry name" value="Trp_synth_beta/beta-like"/>
</dbReference>
<comment type="catalytic activity">
    <reaction evidence="9">
        <text>(1S,2R)-1-C-(indol-3-yl)glycerol 3-phosphate + L-serine = D-glyceraldehyde 3-phosphate + L-tryptophan + H2O</text>
        <dbReference type="Rhea" id="RHEA:10532"/>
        <dbReference type="ChEBI" id="CHEBI:15377"/>
        <dbReference type="ChEBI" id="CHEBI:33384"/>
        <dbReference type="ChEBI" id="CHEBI:57912"/>
        <dbReference type="ChEBI" id="CHEBI:58866"/>
        <dbReference type="ChEBI" id="CHEBI:59776"/>
        <dbReference type="EC" id="4.2.1.20"/>
    </reaction>
</comment>
<reference evidence="11 12" key="1">
    <citation type="submission" date="2024-01" db="EMBL/GenBank/DDBJ databases">
        <title>Genome assemblies of Stephania.</title>
        <authorList>
            <person name="Yang L."/>
        </authorList>
    </citation>
    <scope>NUCLEOTIDE SEQUENCE [LARGE SCALE GENOMIC DNA]</scope>
    <source>
        <strain evidence="11">QJT</strain>
        <tissue evidence="11">Leaf</tissue>
    </source>
</reference>
<sequence>MKRSKRGGGVDNSGKFGKYVPETLISCLGKLEAKCYSAIRDAEFQDEGPELYLKREDLNHEGAHKINNVIAQVMLAKRMGRTSIVAATGAGQHGGACAKLALDCTIFMGTQDMQKQSFNVSQMKLLGAQVESVR</sequence>
<organism evidence="11 12">
    <name type="scientific">Stephania japonica</name>
    <dbReference type="NCBI Taxonomy" id="461633"/>
    <lineage>
        <taxon>Eukaryota</taxon>
        <taxon>Viridiplantae</taxon>
        <taxon>Streptophyta</taxon>
        <taxon>Embryophyta</taxon>
        <taxon>Tracheophyta</taxon>
        <taxon>Spermatophyta</taxon>
        <taxon>Magnoliopsida</taxon>
        <taxon>Ranunculales</taxon>
        <taxon>Menispermaceae</taxon>
        <taxon>Menispermoideae</taxon>
        <taxon>Cissampelideae</taxon>
        <taxon>Stephania</taxon>
    </lineage>
</organism>
<keyword evidence="6" id="KW-0663">Pyridoxal phosphate</keyword>
<dbReference type="EC" id="4.2.1.20" evidence="3"/>
<dbReference type="Gene3D" id="3.40.50.1100">
    <property type="match status" value="1"/>
</dbReference>
<dbReference type="PANTHER" id="PTHR48077:SF4">
    <property type="entry name" value="TRYPTOPHAN SYNTHASE"/>
    <property type="match status" value="1"/>
</dbReference>
<evidence type="ECO:0000256" key="6">
    <source>
        <dbReference type="ARBA" id="ARBA00022898"/>
    </source>
</evidence>
<dbReference type="AlphaFoldDB" id="A0AAP0KN50"/>
<keyword evidence="4" id="KW-0028">Amino-acid biosynthesis</keyword>
<comment type="cofactor">
    <cofactor evidence="1">
        <name>pyridoxal 5'-phosphate</name>
        <dbReference type="ChEBI" id="CHEBI:597326"/>
    </cofactor>
</comment>
<feature type="domain" description="Tryptophan synthase beta chain-like PALP" evidence="10">
    <location>
        <begin position="45"/>
        <end position="133"/>
    </location>
</feature>
<dbReference type="InterPro" id="IPR006653">
    <property type="entry name" value="Trp_synth_b_CS"/>
</dbReference>
<comment type="caution">
    <text evidence="11">The sequence shown here is derived from an EMBL/GenBank/DDBJ whole genome shotgun (WGS) entry which is preliminary data.</text>
</comment>
<comment type="pathway">
    <text evidence="2">Amino-acid biosynthesis; L-tryptophan biosynthesis; L-tryptophan from chorismate: step 5/5.</text>
</comment>
<dbReference type="PANTHER" id="PTHR48077">
    <property type="entry name" value="TRYPTOPHAN SYNTHASE-RELATED"/>
    <property type="match status" value="1"/>
</dbReference>
<keyword evidence="7" id="KW-0057">Aromatic amino acid biosynthesis</keyword>
<evidence type="ECO:0000256" key="4">
    <source>
        <dbReference type="ARBA" id="ARBA00022605"/>
    </source>
</evidence>
<evidence type="ECO:0000256" key="3">
    <source>
        <dbReference type="ARBA" id="ARBA00012043"/>
    </source>
</evidence>
<name>A0AAP0KN50_9MAGN</name>
<dbReference type="Pfam" id="PF00291">
    <property type="entry name" value="PALP"/>
    <property type="match status" value="1"/>
</dbReference>
<dbReference type="PROSITE" id="PS00168">
    <property type="entry name" value="TRP_SYNTHASE_BETA"/>
    <property type="match status" value="1"/>
</dbReference>
<protein>
    <recommendedName>
        <fullName evidence="3">tryptophan synthase</fullName>
        <ecNumber evidence="3">4.2.1.20</ecNumber>
    </recommendedName>
</protein>
<evidence type="ECO:0000256" key="7">
    <source>
        <dbReference type="ARBA" id="ARBA00023141"/>
    </source>
</evidence>
<evidence type="ECO:0000256" key="5">
    <source>
        <dbReference type="ARBA" id="ARBA00022822"/>
    </source>
</evidence>
<keyword evidence="8" id="KW-0456">Lyase</keyword>
<keyword evidence="12" id="KW-1185">Reference proteome</keyword>
<evidence type="ECO:0000313" key="12">
    <source>
        <dbReference type="Proteomes" id="UP001417504"/>
    </source>
</evidence>
<dbReference type="InterPro" id="IPR001926">
    <property type="entry name" value="TrpB-like_PALP"/>
</dbReference>
<evidence type="ECO:0000313" key="11">
    <source>
        <dbReference type="EMBL" id="KAK9155646.1"/>
    </source>
</evidence>
<proteinExistence type="predicted"/>
<evidence type="ECO:0000259" key="10">
    <source>
        <dbReference type="Pfam" id="PF00291"/>
    </source>
</evidence>
<accession>A0AAP0KN50</accession>
<dbReference type="SUPFAM" id="SSF53686">
    <property type="entry name" value="Tryptophan synthase beta subunit-like PLP-dependent enzymes"/>
    <property type="match status" value="1"/>
</dbReference>
<dbReference type="GO" id="GO:0004834">
    <property type="term" value="F:tryptophan synthase activity"/>
    <property type="evidence" value="ECO:0007669"/>
    <property type="project" value="UniProtKB-EC"/>
</dbReference>